<dbReference type="InterPro" id="IPR001279">
    <property type="entry name" value="Metallo-B-lactamas"/>
</dbReference>
<name>A0AAE6JL12_9SPHI</name>
<dbReference type="Gene3D" id="3.60.15.10">
    <property type="entry name" value="Ribonuclease Z/Hydroxyacylglutathione hydrolase-like"/>
    <property type="match status" value="1"/>
</dbReference>
<dbReference type="EMBL" id="CP071880">
    <property type="protein sequence ID" value="QTE50973.1"/>
    <property type="molecule type" value="Genomic_DNA"/>
</dbReference>
<dbReference type="Proteomes" id="UP000250557">
    <property type="component" value="Chromosome"/>
</dbReference>
<evidence type="ECO:0000313" key="5">
    <source>
        <dbReference type="EMBL" id="QTE50973.1"/>
    </source>
</evidence>
<feature type="signal peptide" evidence="2">
    <location>
        <begin position="1"/>
        <end position="19"/>
    </location>
</feature>
<organism evidence="4 6">
    <name type="scientific">Mucilaginibacter rubeus</name>
    <dbReference type="NCBI Taxonomy" id="2027860"/>
    <lineage>
        <taxon>Bacteria</taxon>
        <taxon>Pseudomonadati</taxon>
        <taxon>Bacteroidota</taxon>
        <taxon>Sphingobacteriia</taxon>
        <taxon>Sphingobacteriales</taxon>
        <taxon>Sphingobacteriaceae</taxon>
        <taxon>Mucilaginibacter</taxon>
    </lineage>
</organism>
<evidence type="ECO:0000313" key="6">
    <source>
        <dbReference type="Proteomes" id="UP000250557"/>
    </source>
</evidence>
<keyword evidence="2" id="KW-0732">Signal</keyword>
<feature type="domain" description="Metallo-beta-lactamase" evidence="3">
    <location>
        <begin position="60"/>
        <end position="254"/>
    </location>
</feature>
<proteinExistence type="predicted"/>
<evidence type="ECO:0000313" key="4">
    <source>
        <dbReference type="EMBL" id="QEM06497.1"/>
    </source>
</evidence>
<dbReference type="SUPFAM" id="SSF56281">
    <property type="entry name" value="Metallo-hydrolase/oxidoreductase"/>
    <property type="match status" value="1"/>
</dbReference>
<dbReference type="Pfam" id="PF23023">
    <property type="entry name" value="Anti-Pycsar_Apyc1"/>
    <property type="match status" value="1"/>
</dbReference>
<reference evidence="4 6" key="1">
    <citation type="submission" date="2019-08" db="EMBL/GenBank/DDBJ databases">
        <title>Comparative genome analysis confer to the adaptation heavy metal polluted environment.</title>
        <authorList>
            <person name="Li Y."/>
        </authorList>
    </citation>
    <scope>NUCLEOTIDE SEQUENCE [LARGE SCALE GENOMIC DNA]</scope>
    <source>
        <strain evidence="4 6">P2</strain>
    </source>
</reference>
<dbReference type="EMBL" id="CP043451">
    <property type="protein sequence ID" value="QEM06497.1"/>
    <property type="molecule type" value="Genomic_DNA"/>
</dbReference>
<evidence type="ECO:0000313" key="7">
    <source>
        <dbReference type="Proteomes" id="UP000663940"/>
    </source>
</evidence>
<dbReference type="AlphaFoldDB" id="A0AAE6JL12"/>
<dbReference type="Proteomes" id="UP000663940">
    <property type="component" value="Chromosome"/>
</dbReference>
<dbReference type="CDD" id="cd07719">
    <property type="entry name" value="arylsulfatase_AtsA-like_MBL-fold"/>
    <property type="match status" value="1"/>
</dbReference>
<sequence length="348" mass="37083">MKKIILSTLGLMLTAGAFAQKSTDSTTIQRIKAANPVQAPLTWITLGTQGGPAPNARRSQPASVLVAGGKPMMIDCGDGAMERFAAAGFAPTQATTVIISHLHVDHIGGLQGLIALHWFQGSAGSVPLTIYGPPGTDKLVAGILQALSPTEEIARAEQPDKWKMAASVKVVILKTGADLVVNSVRVRVVQNSHFDNPPGHPQDNGTQSLSLRFDYQNYAIGYTGDTGPSDAVIALEKKVNILMSEVTMRGEASRNAGRFNRRPATGAAQAAGQRQGTAQQPYENIHFVYQHLSPESAAKLAAAAEVQQLVFTHLAILAQTDVIAPTIIRQAQQFFKGKIVVAHDLDRF</sequence>
<evidence type="ECO:0000256" key="2">
    <source>
        <dbReference type="SAM" id="SignalP"/>
    </source>
</evidence>
<dbReference type="InterPro" id="IPR036866">
    <property type="entry name" value="RibonucZ/Hydroxyglut_hydro"/>
</dbReference>
<dbReference type="PANTHER" id="PTHR46018">
    <property type="entry name" value="ZINC PHOSPHODIESTERASE ELAC PROTEIN 1"/>
    <property type="match status" value="1"/>
</dbReference>
<feature type="chain" id="PRO_5041931425" evidence="2">
    <location>
        <begin position="20"/>
        <end position="348"/>
    </location>
</feature>
<keyword evidence="1" id="KW-0378">Hydrolase</keyword>
<keyword evidence="7" id="KW-1185">Reference proteome</keyword>
<gene>
    <name evidence="4" type="ORF">DIU31_024375</name>
    <name evidence="5" type="ORF">J3L21_03060</name>
</gene>
<accession>A0AAE6JL12</accession>
<evidence type="ECO:0000256" key="1">
    <source>
        <dbReference type="ARBA" id="ARBA00022801"/>
    </source>
</evidence>
<dbReference type="GO" id="GO:0042781">
    <property type="term" value="F:3'-tRNA processing endoribonuclease activity"/>
    <property type="evidence" value="ECO:0007669"/>
    <property type="project" value="TreeGrafter"/>
</dbReference>
<dbReference type="SMART" id="SM00849">
    <property type="entry name" value="Lactamase_B"/>
    <property type="match status" value="1"/>
</dbReference>
<dbReference type="RefSeq" id="WP_112653468.1">
    <property type="nucleotide sequence ID" value="NZ_CP043451.1"/>
</dbReference>
<reference evidence="5 7" key="2">
    <citation type="submission" date="2021-03" db="EMBL/GenBank/DDBJ databases">
        <title>Mucilaginibacter strains isolated from gold and copper mining confer multi heavy-metal resistance.</title>
        <authorList>
            <person name="Li Y."/>
        </authorList>
    </citation>
    <scope>NUCLEOTIDE SEQUENCE [LARGE SCALE GENOMIC DNA]</scope>
    <source>
        <strain evidence="5 7">P2-4</strain>
    </source>
</reference>
<protein>
    <submittedName>
        <fullName evidence="4">MBL fold metallo-hydrolase</fullName>
    </submittedName>
</protein>
<dbReference type="InterPro" id="IPR044094">
    <property type="entry name" value="AtsA-like_MBL-fold"/>
</dbReference>
<dbReference type="PANTHER" id="PTHR46018:SF2">
    <property type="entry name" value="ZINC PHOSPHODIESTERASE ELAC PROTEIN 1"/>
    <property type="match status" value="1"/>
</dbReference>
<evidence type="ECO:0000259" key="3">
    <source>
        <dbReference type="SMART" id="SM00849"/>
    </source>
</evidence>